<keyword evidence="11" id="KW-1185">Reference proteome</keyword>
<comment type="similarity">
    <text evidence="2">Belongs to the binding-protein-dependent transport system permease family. CysTW subfamily.</text>
</comment>
<dbReference type="PANTHER" id="PTHR42929">
    <property type="entry name" value="INNER MEMBRANE ABC TRANSPORTER PERMEASE PROTEIN YDCU-RELATED-RELATED"/>
    <property type="match status" value="1"/>
</dbReference>
<keyword evidence="4" id="KW-1003">Cell membrane</keyword>
<feature type="transmembrane region" description="Helical" evidence="8">
    <location>
        <begin position="102"/>
        <end position="127"/>
    </location>
</feature>
<evidence type="ECO:0000313" key="11">
    <source>
        <dbReference type="Proteomes" id="UP001238496"/>
    </source>
</evidence>
<dbReference type="InterPro" id="IPR035906">
    <property type="entry name" value="MetI-like_sf"/>
</dbReference>
<dbReference type="PROSITE" id="PS50928">
    <property type="entry name" value="ABC_TM1"/>
    <property type="match status" value="1"/>
</dbReference>
<name>A0ABU0GDT2_9HYPH</name>
<dbReference type="InterPro" id="IPR000515">
    <property type="entry name" value="MetI-like"/>
</dbReference>
<keyword evidence="5 8" id="KW-0812">Transmembrane</keyword>
<dbReference type="Proteomes" id="UP001238496">
    <property type="component" value="Unassembled WGS sequence"/>
</dbReference>
<evidence type="ECO:0000256" key="7">
    <source>
        <dbReference type="ARBA" id="ARBA00023136"/>
    </source>
</evidence>
<comment type="subcellular location">
    <subcellularLocation>
        <location evidence="1 8">Cell membrane</location>
        <topology evidence="1 8">Multi-pass membrane protein</topology>
    </subcellularLocation>
</comment>
<reference evidence="10 11" key="1">
    <citation type="submission" date="2023-07" db="EMBL/GenBank/DDBJ databases">
        <title>Genomic Encyclopedia of Type Strains, Phase IV (KMG-IV): sequencing the most valuable type-strain genomes for metagenomic binning, comparative biology and taxonomic classification.</title>
        <authorList>
            <person name="Goeker M."/>
        </authorList>
    </citation>
    <scope>NUCLEOTIDE SEQUENCE [LARGE SCALE GENOMIC DNA]</scope>
    <source>
        <strain evidence="10 11">DSM 1111</strain>
    </source>
</reference>
<sequence length="284" mass="30915">MNTTRPQNLTGYVPLILPAAVLVMFFVVPFGSMILISFYKNLGGGLYEEILNLDNYRRLISPFFVGLLVASFGLALAVAAISIVIAFPFSYLLVNSPRSTQVVWLIFMLSILSLSESIIGFAWSTILSRTAGVSNLFVFLGLLDRPASYAPGLGALIAGVVYTAIPYAVLVLYPILSRVDPSIEEAARTLGTSPLRTFFIVVLPMQRNTIVTTFLMILVFTLGTYLMPQILGRPQHWTLSVAISDQALMQSNIPFAAALAVFLVIVTLLIVGTVVLFGRKENAS</sequence>
<dbReference type="Pfam" id="PF00528">
    <property type="entry name" value="BPD_transp_1"/>
    <property type="match status" value="1"/>
</dbReference>
<comment type="caution">
    <text evidence="10">The sequence shown here is derived from an EMBL/GenBank/DDBJ whole genome shotgun (WGS) entry which is preliminary data.</text>
</comment>
<keyword evidence="7 8" id="KW-0472">Membrane</keyword>
<gene>
    <name evidence="10" type="ORF">J2045_004573</name>
</gene>
<evidence type="ECO:0000256" key="3">
    <source>
        <dbReference type="ARBA" id="ARBA00022448"/>
    </source>
</evidence>
<evidence type="ECO:0000256" key="2">
    <source>
        <dbReference type="ARBA" id="ARBA00007069"/>
    </source>
</evidence>
<dbReference type="EMBL" id="JAUSUW010000022">
    <property type="protein sequence ID" value="MDQ0423521.1"/>
    <property type="molecule type" value="Genomic_DNA"/>
</dbReference>
<keyword evidence="3 8" id="KW-0813">Transport</keyword>
<feature type="transmembrane region" description="Helical" evidence="8">
    <location>
        <begin position="209"/>
        <end position="227"/>
    </location>
</feature>
<dbReference type="PANTHER" id="PTHR42929:SF1">
    <property type="entry name" value="INNER MEMBRANE ABC TRANSPORTER PERMEASE PROTEIN YDCU-RELATED"/>
    <property type="match status" value="1"/>
</dbReference>
<feature type="transmembrane region" description="Helical" evidence="8">
    <location>
        <begin position="59"/>
        <end position="90"/>
    </location>
</feature>
<proteinExistence type="inferred from homology"/>
<feature type="transmembrane region" description="Helical" evidence="8">
    <location>
        <begin position="12"/>
        <end position="39"/>
    </location>
</feature>
<evidence type="ECO:0000256" key="5">
    <source>
        <dbReference type="ARBA" id="ARBA00022692"/>
    </source>
</evidence>
<dbReference type="SUPFAM" id="SSF161098">
    <property type="entry name" value="MetI-like"/>
    <property type="match status" value="1"/>
</dbReference>
<feature type="domain" description="ABC transmembrane type-1" evidence="9">
    <location>
        <begin position="68"/>
        <end position="274"/>
    </location>
</feature>
<dbReference type="CDD" id="cd06261">
    <property type="entry name" value="TM_PBP2"/>
    <property type="match status" value="1"/>
</dbReference>
<organism evidence="10 11">
    <name type="scientific">Peteryoungia aggregata LMG 23059</name>
    <dbReference type="NCBI Taxonomy" id="1368425"/>
    <lineage>
        <taxon>Bacteria</taxon>
        <taxon>Pseudomonadati</taxon>
        <taxon>Pseudomonadota</taxon>
        <taxon>Alphaproteobacteria</taxon>
        <taxon>Hyphomicrobiales</taxon>
        <taxon>Rhizobiaceae</taxon>
        <taxon>Peteryoungia</taxon>
    </lineage>
</organism>
<dbReference type="Gene3D" id="1.10.3720.10">
    <property type="entry name" value="MetI-like"/>
    <property type="match status" value="1"/>
</dbReference>
<evidence type="ECO:0000256" key="1">
    <source>
        <dbReference type="ARBA" id="ARBA00004651"/>
    </source>
</evidence>
<evidence type="ECO:0000256" key="8">
    <source>
        <dbReference type="RuleBase" id="RU363032"/>
    </source>
</evidence>
<feature type="transmembrane region" description="Helical" evidence="8">
    <location>
        <begin position="147"/>
        <end position="173"/>
    </location>
</feature>
<dbReference type="RefSeq" id="WP_307377535.1">
    <property type="nucleotide sequence ID" value="NZ_JAUSUW010000022.1"/>
</dbReference>
<protein>
    <submittedName>
        <fullName evidence="10">Spermidine/putrescine transport system permease protein</fullName>
    </submittedName>
</protein>
<evidence type="ECO:0000256" key="6">
    <source>
        <dbReference type="ARBA" id="ARBA00022989"/>
    </source>
</evidence>
<accession>A0ABU0GDT2</accession>
<evidence type="ECO:0000313" key="10">
    <source>
        <dbReference type="EMBL" id="MDQ0423521.1"/>
    </source>
</evidence>
<evidence type="ECO:0000259" key="9">
    <source>
        <dbReference type="PROSITE" id="PS50928"/>
    </source>
</evidence>
<evidence type="ECO:0000256" key="4">
    <source>
        <dbReference type="ARBA" id="ARBA00022475"/>
    </source>
</evidence>
<feature type="transmembrane region" description="Helical" evidence="8">
    <location>
        <begin position="255"/>
        <end position="278"/>
    </location>
</feature>
<keyword evidence="6 8" id="KW-1133">Transmembrane helix</keyword>